<dbReference type="SUPFAM" id="SSF51556">
    <property type="entry name" value="Metallo-dependent hydrolases"/>
    <property type="match status" value="1"/>
</dbReference>
<feature type="domain" description="Amidohydrolase-related" evidence="2">
    <location>
        <begin position="258"/>
        <end position="441"/>
    </location>
</feature>
<evidence type="ECO:0000313" key="4">
    <source>
        <dbReference type="Proteomes" id="UP000571950"/>
    </source>
</evidence>
<dbReference type="InterPro" id="IPR050287">
    <property type="entry name" value="MTA/SAH_deaminase"/>
</dbReference>
<protein>
    <submittedName>
        <fullName evidence="3">Cytosine/adenosine deaminase-related metal-dependent hydrolase</fullName>
    </submittedName>
</protein>
<dbReference type="AlphaFoldDB" id="A0A7W6FN43"/>
<dbReference type="Pfam" id="PF01979">
    <property type="entry name" value="Amidohydro_1"/>
    <property type="match status" value="1"/>
</dbReference>
<dbReference type="PANTHER" id="PTHR43794">
    <property type="entry name" value="AMINOHYDROLASE SSNA-RELATED"/>
    <property type="match status" value="1"/>
</dbReference>
<dbReference type="Gene3D" id="3.20.20.140">
    <property type="entry name" value="Metal-dependent hydrolases"/>
    <property type="match status" value="1"/>
</dbReference>
<dbReference type="Proteomes" id="UP000571950">
    <property type="component" value="Unassembled WGS sequence"/>
</dbReference>
<comment type="caution">
    <text evidence="3">The sequence shown here is derived from an EMBL/GenBank/DDBJ whole genome shotgun (WGS) entry which is preliminary data.</text>
</comment>
<dbReference type="InterPro" id="IPR032466">
    <property type="entry name" value="Metal_Hydrolase"/>
</dbReference>
<dbReference type="InterPro" id="IPR011059">
    <property type="entry name" value="Metal-dep_hydrolase_composite"/>
</dbReference>
<evidence type="ECO:0000256" key="1">
    <source>
        <dbReference type="ARBA" id="ARBA00006745"/>
    </source>
</evidence>
<reference evidence="3 4" key="1">
    <citation type="submission" date="2020-08" db="EMBL/GenBank/DDBJ databases">
        <title>Genomic Encyclopedia of Type Strains, Phase IV (KMG-IV): sequencing the most valuable type-strain genomes for metagenomic binning, comparative biology and taxonomic classification.</title>
        <authorList>
            <person name="Goeker M."/>
        </authorList>
    </citation>
    <scope>NUCLEOTIDE SEQUENCE [LARGE SCALE GENOMIC DNA]</scope>
    <source>
        <strain evidence="3 4">DSM 26189</strain>
    </source>
</reference>
<dbReference type="Gene3D" id="2.30.40.10">
    <property type="entry name" value="Urease, subunit C, domain 1"/>
    <property type="match status" value="1"/>
</dbReference>
<dbReference type="SUPFAM" id="SSF51338">
    <property type="entry name" value="Composite domain of metallo-dependent hydrolases"/>
    <property type="match status" value="1"/>
</dbReference>
<name>A0A7W6FN43_9SPHN</name>
<keyword evidence="4" id="KW-1185">Reference proteome</keyword>
<accession>A0A7W6FN43</accession>
<comment type="similarity">
    <text evidence="1">Belongs to the metallo-dependent hydrolases superfamily. ATZ/TRZ family.</text>
</comment>
<organism evidence="3 4">
    <name type="scientific">Sphingobium jiangsuense</name>
    <dbReference type="NCBI Taxonomy" id="870476"/>
    <lineage>
        <taxon>Bacteria</taxon>
        <taxon>Pseudomonadati</taxon>
        <taxon>Pseudomonadota</taxon>
        <taxon>Alphaproteobacteria</taxon>
        <taxon>Sphingomonadales</taxon>
        <taxon>Sphingomonadaceae</taxon>
        <taxon>Sphingobium</taxon>
    </lineage>
</organism>
<dbReference type="GO" id="GO:0016810">
    <property type="term" value="F:hydrolase activity, acting on carbon-nitrogen (but not peptide) bonds"/>
    <property type="evidence" value="ECO:0007669"/>
    <property type="project" value="InterPro"/>
</dbReference>
<dbReference type="InterPro" id="IPR006680">
    <property type="entry name" value="Amidohydro-rel"/>
</dbReference>
<gene>
    <name evidence="3" type="ORF">GGR43_000097</name>
</gene>
<evidence type="ECO:0000313" key="3">
    <source>
        <dbReference type="EMBL" id="MBB3924403.1"/>
    </source>
</evidence>
<proteinExistence type="inferred from homology"/>
<evidence type="ECO:0000259" key="2">
    <source>
        <dbReference type="Pfam" id="PF01979"/>
    </source>
</evidence>
<sequence>MTQAPQSTAAPRSGNAGDRILLKGGTILSMDPALGDFAQGDVLIEGRKIVAVGAGLGDVGDAQIVDCSGQIVMPGFVNTHHHQFYAAQRAIISDGNLWAPWPQEDYMAVQDIMTFGRILDQNWQPLWDLGRSPYDPEDCRIAELLTSLNQINQGVTTGIDTSQCQHNPDYTEAMLDGIAQSGRRTVFAFSYGRGDDPAYEFPGAKEDPSRGLARLRATHFASDDQLVTLALNTDHFLFTGFKAEDVLLARELKVPLLQHSGPTEGAIAAGMLGPDMEFIHCTGIPGESWKAMADNGCHVSLSVPIEMQMGHGTPPIQQALDHGILPSLSSDVETNMASDMFTQMRGAFTLQRMRVHERLFAGDQDAPPLLTCRQVLEMATVAGAECAHLSHKIGSITPGKEADIILLDTRTFNAAGFHNVDGLVVTLMDTSNVRGVMVAGRFRKWNGEMLDVDLPSLITRIEQSRERIMERMRTKPLPVDGLNSAPGFTPKLFGSCCIGHRYAARP</sequence>
<keyword evidence="3" id="KW-0378">Hydrolase</keyword>
<dbReference type="PANTHER" id="PTHR43794:SF5">
    <property type="entry name" value="CHLOROHYDROLASE FAMILY PROTEIN"/>
    <property type="match status" value="1"/>
</dbReference>
<dbReference type="EMBL" id="JACIDT010000001">
    <property type="protein sequence ID" value="MBB3924403.1"/>
    <property type="molecule type" value="Genomic_DNA"/>
</dbReference>
<dbReference type="RefSeq" id="WP_223177228.1">
    <property type="nucleotide sequence ID" value="NZ_BSPS01000032.1"/>
</dbReference>